<feature type="transmembrane region" description="Helical" evidence="1">
    <location>
        <begin position="27"/>
        <end position="43"/>
    </location>
</feature>
<keyword evidence="1" id="KW-1133">Transmembrane helix</keyword>
<feature type="transmembrane region" description="Helical" evidence="1">
    <location>
        <begin position="5"/>
        <end position="21"/>
    </location>
</feature>
<protein>
    <submittedName>
        <fullName evidence="2">Uncharacterized protein</fullName>
    </submittedName>
</protein>
<reference evidence="2" key="1">
    <citation type="journal article" date="2020" name="Nature">
        <title>Giant virus diversity and host interactions through global metagenomics.</title>
        <authorList>
            <person name="Schulz F."/>
            <person name="Roux S."/>
            <person name="Paez-Espino D."/>
            <person name="Jungbluth S."/>
            <person name="Walsh D.A."/>
            <person name="Denef V.J."/>
            <person name="McMahon K.D."/>
            <person name="Konstantinidis K.T."/>
            <person name="Eloe-Fadrosh E.A."/>
            <person name="Kyrpides N.C."/>
            <person name="Woyke T."/>
        </authorList>
    </citation>
    <scope>NUCLEOTIDE SEQUENCE</scope>
    <source>
        <strain evidence="2">GVMAG-M-3300023174-129</strain>
    </source>
</reference>
<evidence type="ECO:0000256" key="1">
    <source>
        <dbReference type="SAM" id="Phobius"/>
    </source>
</evidence>
<keyword evidence="1" id="KW-0812">Transmembrane</keyword>
<name>A0A6C0D5Q5_9ZZZZ</name>
<dbReference type="EMBL" id="MN739544">
    <property type="protein sequence ID" value="QHT12366.1"/>
    <property type="molecule type" value="Genomic_DNA"/>
</dbReference>
<accession>A0A6C0D5Q5</accession>
<evidence type="ECO:0000313" key="2">
    <source>
        <dbReference type="EMBL" id="QHT12366.1"/>
    </source>
</evidence>
<organism evidence="2">
    <name type="scientific">viral metagenome</name>
    <dbReference type="NCBI Taxonomy" id="1070528"/>
    <lineage>
        <taxon>unclassified sequences</taxon>
        <taxon>metagenomes</taxon>
        <taxon>organismal metagenomes</taxon>
    </lineage>
</organism>
<sequence>MKNILLYFSVSVIVFISYFFMEKQNYVASWRVHIFAVLAPLLILTNAKKLNIYASLFIYTILLWHIIDVSADYFQQKE</sequence>
<keyword evidence="1" id="KW-0472">Membrane</keyword>
<proteinExistence type="predicted"/>
<dbReference type="AlphaFoldDB" id="A0A6C0D5Q5"/>
<feature type="transmembrane region" description="Helical" evidence="1">
    <location>
        <begin position="50"/>
        <end position="67"/>
    </location>
</feature>